<proteinExistence type="inferred from homology"/>
<evidence type="ECO:0000256" key="10">
    <source>
        <dbReference type="RuleBase" id="RU000512"/>
    </source>
</evidence>
<dbReference type="CDD" id="cd04725">
    <property type="entry name" value="OMP_decarboxylase_like"/>
    <property type="match status" value="1"/>
</dbReference>
<dbReference type="FunFam" id="3.20.20.70:FF:000114">
    <property type="entry name" value="Decarboxylase,orotidine phosphate"/>
    <property type="match status" value="1"/>
</dbReference>
<dbReference type="STRING" id="1555241.A0A4P9X200"/>
<feature type="active site" description="For OMPdecase activity" evidence="8">
    <location>
        <position position="88"/>
    </location>
</feature>
<keyword evidence="7 10" id="KW-0456">Lyase</keyword>
<gene>
    <name evidence="12" type="ORF">CXG81DRAFT_6649</name>
</gene>
<evidence type="ECO:0000256" key="3">
    <source>
        <dbReference type="ARBA" id="ARBA00012321"/>
    </source>
</evidence>
<comment type="similarity">
    <text evidence="2 10">Belongs to the OMP decarboxylase family.</text>
</comment>
<keyword evidence="6 10" id="KW-0665">Pyrimidine biosynthesis</keyword>
<evidence type="ECO:0000256" key="1">
    <source>
        <dbReference type="ARBA" id="ARBA00004861"/>
    </source>
</evidence>
<dbReference type="InterPro" id="IPR011060">
    <property type="entry name" value="RibuloseP-bd_barrel"/>
</dbReference>
<feature type="binding site" evidence="9">
    <location>
        <position position="55"/>
    </location>
    <ligand>
        <name>substrate</name>
    </ligand>
</feature>
<feature type="binding site" evidence="9">
    <location>
        <position position="33"/>
    </location>
    <ligand>
        <name>substrate</name>
    </ligand>
</feature>
<evidence type="ECO:0000256" key="7">
    <source>
        <dbReference type="ARBA" id="ARBA00023239"/>
    </source>
</evidence>
<dbReference type="Proteomes" id="UP000274922">
    <property type="component" value="Unassembled WGS sequence"/>
</dbReference>
<dbReference type="Gene3D" id="3.20.20.70">
    <property type="entry name" value="Aldolase class I"/>
    <property type="match status" value="1"/>
</dbReference>
<feature type="binding site" evidence="9">
    <location>
        <position position="149"/>
    </location>
    <ligand>
        <name>substrate</name>
    </ligand>
</feature>
<dbReference type="GO" id="GO:0004588">
    <property type="term" value="F:orotate phosphoribosyltransferase activity"/>
    <property type="evidence" value="ECO:0007669"/>
    <property type="project" value="TreeGrafter"/>
</dbReference>
<protein>
    <recommendedName>
        <fullName evidence="4 10">Orotidine 5'-phosphate decarboxylase</fullName>
        <ecNumber evidence="3 10">4.1.1.23</ecNumber>
    </recommendedName>
</protein>
<dbReference type="OrthoDB" id="10263753at2759"/>
<comment type="pathway">
    <text evidence="1 10">Pyrimidine metabolism; UMP biosynthesis via de novo pathway; UMP from orotate: step 2/2.</text>
</comment>
<dbReference type="GO" id="GO:0044205">
    <property type="term" value="P:'de novo' UMP biosynthetic process"/>
    <property type="evidence" value="ECO:0007669"/>
    <property type="project" value="UniProtKB-UniPathway"/>
</dbReference>
<dbReference type="InterPro" id="IPR001754">
    <property type="entry name" value="OMPdeCOase_dom"/>
</dbReference>
<dbReference type="PROSITE" id="PS00156">
    <property type="entry name" value="OMPDECASE"/>
    <property type="match status" value="1"/>
</dbReference>
<dbReference type="InterPro" id="IPR013785">
    <property type="entry name" value="Aldolase_TIM"/>
</dbReference>
<feature type="non-terminal residue" evidence="12">
    <location>
        <position position="283"/>
    </location>
</feature>
<evidence type="ECO:0000313" key="13">
    <source>
        <dbReference type="Proteomes" id="UP000274922"/>
    </source>
</evidence>
<dbReference type="InterPro" id="IPR018089">
    <property type="entry name" value="OMPdecase_AS"/>
</dbReference>
<dbReference type="PANTHER" id="PTHR19278">
    <property type="entry name" value="OROTATE PHOSPHORIBOSYLTRANSFERASE"/>
    <property type="match status" value="1"/>
</dbReference>
<evidence type="ECO:0000256" key="8">
    <source>
        <dbReference type="PIRSR" id="PIRSR614732-1"/>
    </source>
</evidence>
<evidence type="ECO:0000256" key="4">
    <source>
        <dbReference type="ARBA" id="ARBA00021923"/>
    </source>
</evidence>
<evidence type="ECO:0000313" key="12">
    <source>
        <dbReference type="EMBL" id="RKO99008.1"/>
    </source>
</evidence>
<feature type="binding site" evidence="9">
    <location>
        <position position="253"/>
    </location>
    <ligand>
        <name>substrate</name>
    </ligand>
</feature>
<dbReference type="NCBIfam" id="TIGR01740">
    <property type="entry name" value="pyrF"/>
    <property type="match status" value="1"/>
</dbReference>
<dbReference type="AlphaFoldDB" id="A0A4P9X200"/>
<evidence type="ECO:0000259" key="11">
    <source>
        <dbReference type="SMART" id="SM00934"/>
    </source>
</evidence>
<feature type="non-terminal residue" evidence="12">
    <location>
        <position position="1"/>
    </location>
</feature>
<dbReference type="Pfam" id="PF00215">
    <property type="entry name" value="OMPdecase"/>
    <property type="match status" value="1"/>
</dbReference>
<dbReference type="GO" id="GO:0006207">
    <property type="term" value="P:'de novo' pyrimidine nucleobase biosynthetic process"/>
    <property type="evidence" value="ECO:0007669"/>
    <property type="project" value="InterPro"/>
</dbReference>
<keyword evidence="13" id="KW-1185">Reference proteome</keyword>
<keyword evidence="5 10" id="KW-0210">Decarboxylase</keyword>
<evidence type="ECO:0000256" key="2">
    <source>
        <dbReference type="ARBA" id="ARBA00011018"/>
    </source>
</evidence>
<dbReference type="InterPro" id="IPR014732">
    <property type="entry name" value="OMPdecase"/>
</dbReference>
<comment type="catalytic activity">
    <reaction evidence="10">
        <text>orotidine 5'-phosphate + H(+) = UMP + CO2</text>
        <dbReference type="Rhea" id="RHEA:11596"/>
        <dbReference type="ChEBI" id="CHEBI:15378"/>
        <dbReference type="ChEBI" id="CHEBI:16526"/>
        <dbReference type="ChEBI" id="CHEBI:57538"/>
        <dbReference type="ChEBI" id="CHEBI:57865"/>
        <dbReference type="EC" id="4.1.1.23"/>
    </reaction>
</comment>
<evidence type="ECO:0000256" key="9">
    <source>
        <dbReference type="PIRSR" id="PIRSR614732-2"/>
    </source>
</evidence>
<dbReference type="EMBL" id="ML014331">
    <property type="protein sequence ID" value="RKO99008.1"/>
    <property type="molecule type" value="Genomic_DNA"/>
</dbReference>
<feature type="active site" description="For OMPdecase activity" evidence="8">
    <location>
        <position position="86"/>
    </location>
</feature>
<sequence>TYEQRAALAPHPLARRLCRLMARKQTNLCIAADVTTAAELVQIADVLGPLICVLKTHIDIVDDFTDALAAQLVALSDKHDFLIFEDRKFADIGNTVRLQYTNGVYRIADWAHIVNCHALPGDGILSGLQAGVPPAHVDDRACLMIAQLSSQGALTHVPGYREAAVAMAQRFPAFVIGYIAQTSPNTDACALTADAGTETGTGAGTGAGAPPPPLAMVMTPGVKLAAGGDGLGQQYRTPADAVVRDGGDIIIVGRGIYAGAPETWAEQAERYRAAGWTAYEQRC</sequence>
<evidence type="ECO:0000256" key="6">
    <source>
        <dbReference type="ARBA" id="ARBA00022975"/>
    </source>
</evidence>
<reference evidence="13" key="1">
    <citation type="journal article" date="2018" name="Nat. Microbiol.">
        <title>Leveraging single-cell genomics to expand the fungal tree of life.</title>
        <authorList>
            <person name="Ahrendt S.R."/>
            <person name="Quandt C.A."/>
            <person name="Ciobanu D."/>
            <person name="Clum A."/>
            <person name="Salamov A."/>
            <person name="Andreopoulos B."/>
            <person name="Cheng J.F."/>
            <person name="Woyke T."/>
            <person name="Pelin A."/>
            <person name="Henrissat B."/>
            <person name="Reynolds N.K."/>
            <person name="Benny G.L."/>
            <person name="Smith M.E."/>
            <person name="James T.Y."/>
            <person name="Grigoriev I.V."/>
        </authorList>
    </citation>
    <scope>NUCLEOTIDE SEQUENCE [LARGE SCALE GENOMIC DNA]</scope>
    <source>
        <strain evidence="13">ATCC 52028</strain>
    </source>
</reference>
<dbReference type="EC" id="4.1.1.23" evidence="3 10"/>
<feature type="binding site" evidence="9">
    <location>
        <position position="233"/>
    </location>
    <ligand>
        <name>substrate</name>
    </ligand>
</feature>
<dbReference type="SUPFAM" id="SSF51366">
    <property type="entry name" value="Ribulose-phoshate binding barrel"/>
    <property type="match status" value="1"/>
</dbReference>
<feature type="active site" description="For OMPdecase activity" evidence="8">
    <location>
        <position position="91"/>
    </location>
</feature>
<accession>A0A4P9X200</accession>
<feature type="domain" description="Orotidine 5'-phosphate decarboxylase" evidence="11">
    <location>
        <begin position="27"/>
        <end position="268"/>
    </location>
</feature>
<dbReference type="UniPathway" id="UPA00070">
    <property type="reaction ID" value="UER00120"/>
</dbReference>
<feature type="binding site" evidence="9">
    <location>
        <position position="254"/>
    </location>
    <ligand>
        <name>substrate</name>
    </ligand>
</feature>
<dbReference type="GO" id="GO:0004590">
    <property type="term" value="F:orotidine-5'-phosphate decarboxylase activity"/>
    <property type="evidence" value="ECO:0007669"/>
    <property type="project" value="UniProtKB-EC"/>
</dbReference>
<name>A0A4P9X200_9FUNG</name>
<dbReference type="PANTHER" id="PTHR19278:SF9">
    <property type="entry name" value="URIDINE 5'-MONOPHOSPHATE SYNTHASE"/>
    <property type="match status" value="1"/>
</dbReference>
<organism evidence="12 13">
    <name type="scientific">Caulochytrium protostelioides</name>
    <dbReference type="NCBI Taxonomy" id="1555241"/>
    <lineage>
        <taxon>Eukaryota</taxon>
        <taxon>Fungi</taxon>
        <taxon>Fungi incertae sedis</taxon>
        <taxon>Chytridiomycota</taxon>
        <taxon>Chytridiomycota incertae sedis</taxon>
        <taxon>Chytridiomycetes</taxon>
        <taxon>Caulochytriales</taxon>
        <taxon>Caulochytriaceae</taxon>
        <taxon>Caulochytrium</taxon>
    </lineage>
</organism>
<dbReference type="SMART" id="SM00934">
    <property type="entry name" value="OMPdecase"/>
    <property type="match status" value="1"/>
</dbReference>
<evidence type="ECO:0000256" key="5">
    <source>
        <dbReference type="ARBA" id="ARBA00022793"/>
    </source>
</evidence>